<evidence type="ECO:0000256" key="1">
    <source>
        <dbReference type="SAM" id="MobiDB-lite"/>
    </source>
</evidence>
<dbReference type="RefSeq" id="XP_040698252.1">
    <property type="nucleotide sequence ID" value="XM_040852822.1"/>
</dbReference>
<dbReference type="GO" id="GO:0003824">
    <property type="term" value="F:catalytic activity"/>
    <property type="evidence" value="ECO:0007669"/>
    <property type="project" value="InterPro"/>
</dbReference>
<dbReference type="EMBL" id="KV878594">
    <property type="protein sequence ID" value="OJJ54446.1"/>
    <property type="molecule type" value="Genomic_DNA"/>
</dbReference>
<dbReference type="Pfam" id="PF13374">
    <property type="entry name" value="TPR_10"/>
    <property type="match status" value="3"/>
</dbReference>
<feature type="region of interest" description="Disordered" evidence="1">
    <location>
        <begin position="1054"/>
        <end position="1073"/>
    </location>
</feature>
<dbReference type="Proteomes" id="UP000184356">
    <property type="component" value="Unassembled WGS sequence"/>
</dbReference>
<dbReference type="InterPro" id="IPR035994">
    <property type="entry name" value="Nucleoside_phosphorylase_sf"/>
</dbReference>
<reference evidence="5" key="1">
    <citation type="journal article" date="2017" name="Genome Biol.">
        <title>Comparative genomics reveals high biological diversity and specific adaptations in the industrially and medically important fungal genus Aspergillus.</title>
        <authorList>
            <person name="de Vries R.P."/>
            <person name="Riley R."/>
            <person name="Wiebenga A."/>
            <person name="Aguilar-Osorio G."/>
            <person name="Amillis S."/>
            <person name="Uchima C.A."/>
            <person name="Anderluh G."/>
            <person name="Asadollahi M."/>
            <person name="Askin M."/>
            <person name="Barry K."/>
            <person name="Battaglia E."/>
            <person name="Bayram O."/>
            <person name="Benocci T."/>
            <person name="Braus-Stromeyer S.A."/>
            <person name="Caldana C."/>
            <person name="Canovas D."/>
            <person name="Cerqueira G.C."/>
            <person name="Chen F."/>
            <person name="Chen W."/>
            <person name="Choi C."/>
            <person name="Clum A."/>
            <person name="Dos Santos R.A."/>
            <person name="Damasio A.R."/>
            <person name="Diallinas G."/>
            <person name="Emri T."/>
            <person name="Fekete E."/>
            <person name="Flipphi M."/>
            <person name="Freyberg S."/>
            <person name="Gallo A."/>
            <person name="Gournas C."/>
            <person name="Habgood R."/>
            <person name="Hainaut M."/>
            <person name="Harispe M.L."/>
            <person name="Henrissat B."/>
            <person name="Hilden K.S."/>
            <person name="Hope R."/>
            <person name="Hossain A."/>
            <person name="Karabika E."/>
            <person name="Karaffa L."/>
            <person name="Karanyi Z."/>
            <person name="Krasevec N."/>
            <person name="Kuo A."/>
            <person name="Kusch H."/>
            <person name="LaButti K."/>
            <person name="Lagendijk E.L."/>
            <person name="Lapidus A."/>
            <person name="Levasseur A."/>
            <person name="Lindquist E."/>
            <person name="Lipzen A."/>
            <person name="Logrieco A.F."/>
            <person name="MacCabe A."/>
            <person name="Maekelae M.R."/>
            <person name="Malavazi I."/>
            <person name="Melin P."/>
            <person name="Meyer V."/>
            <person name="Mielnichuk N."/>
            <person name="Miskei M."/>
            <person name="Molnar A.P."/>
            <person name="Mule G."/>
            <person name="Ngan C.Y."/>
            <person name="Orejas M."/>
            <person name="Orosz E."/>
            <person name="Ouedraogo J.P."/>
            <person name="Overkamp K.M."/>
            <person name="Park H.-S."/>
            <person name="Perrone G."/>
            <person name="Piumi F."/>
            <person name="Punt P.J."/>
            <person name="Ram A.F."/>
            <person name="Ramon A."/>
            <person name="Rauscher S."/>
            <person name="Record E."/>
            <person name="Riano-Pachon D.M."/>
            <person name="Robert V."/>
            <person name="Roehrig J."/>
            <person name="Ruller R."/>
            <person name="Salamov A."/>
            <person name="Salih N.S."/>
            <person name="Samson R.A."/>
            <person name="Sandor E."/>
            <person name="Sanguinetti M."/>
            <person name="Schuetze T."/>
            <person name="Sepcic K."/>
            <person name="Shelest E."/>
            <person name="Sherlock G."/>
            <person name="Sophianopoulou V."/>
            <person name="Squina F.M."/>
            <person name="Sun H."/>
            <person name="Susca A."/>
            <person name="Todd R.B."/>
            <person name="Tsang A."/>
            <person name="Unkles S.E."/>
            <person name="van de Wiele N."/>
            <person name="van Rossen-Uffink D."/>
            <person name="Oliveira J.V."/>
            <person name="Vesth T.C."/>
            <person name="Visser J."/>
            <person name="Yu J.-H."/>
            <person name="Zhou M."/>
            <person name="Andersen M.R."/>
            <person name="Archer D.B."/>
            <person name="Baker S.E."/>
            <person name="Benoit I."/>
            <person name="Brakhage A.A."/>
            <person name="Braus G.H."/>
            <person name="Fischer R."/>
            <person name="Frisvad J.C."/>
            <person name="Goldman G.H."/>
            <person name="Houbraken J."/>
            <person name="Oakley B."/>
            <person name="Pocsi I."/>
            <person name="Scazzocchio C."/>
            <person name="Seiboth B."/>
            <person name="vanKuyk P.A."/>
            <person name="Wortman J."/>
            <person name="Dyer P.S."/>
            <person name="Grigoriev I.V."/>
        </authorList>
    </citation>
    <scope>NUCLEOTIDE SEQUENCE [LARGE SCALE GENOMIC DNA]</scope>
    <source>
        <strain evidence="5">CBS 593.65</strain>
    </source>
</reference>
<feature type="domain" description="AAA+ ATPase" evidence="3">
    <location>
        <begin position="376"/>
        <end position="517"/>
    </location>
</feature>
<dbReference type="Gene3D" id="3.40.50.300">
    <property type="entry name" value="P-loop containing nucleotide triphosphate hydrolases"/>
    <property type="match status" value="1"/>
</dbReference>
<gene>
    <name evidence="4" type="ORF">ASPSYDRAFT_93366</name>
</gene>
<dbReference type="InterPro" id="IPR019734">
    <property type="entry name" value="TPR_rpt"/>
</dbReference>
<dbReference type="InterPro" id="IPR053137">
    <property type="entry name" value="NLR-like"/>
</dbReference>
<dbReference type="Pfam" id="PF01048">
    <property type="entry name" value="PNP_UDP_1"/>
    <property type="match status" value="1"/>
</dbReference>
<dbReference type="InterPro" id="IPR003593">
    <property type="entry name" value="AAA+_ATPase"/>
</dbReference>
<dbReference type="PANTHER" id="PTHR46082:SF6">
    <property type="entry name" value="AAA+ ATPASE DOMAIN-CONTAINING PROTEIN-RELATED"/>
    <property type="match status" value="1"/>
</dbReference>
<dbReference type="SUPFAM" id="SSF53167">
    <property type="entry name" value="Purine and uridine phosphorylases"/>
    <property type="match status" value="1"/>
</dbReference>
<dbReference type="PRINTS" id="PR00381">
    <property type="entry name" value="KINESINLIGHT"/>
</dbReference>
<dbReference type="GO" id="GO:0009116">
    <property type="term" value="P:nucleoside metabolic process"/>
    <property type="evidence" value="ECO:0007669"/>
    <property type="project" value="InterPro"/>
</dbReference>
<dbReference type="SUPFAM" id="SSF52540">
    <property type="entry name" value="P-loop containing nucleoside triphosphate hydrolases"/>
    <property type="match status" value="1"/>
</dbReference>
<dbReference type="GeneID" id="63768895"/>
<dbReference type="GO" id="GO:0043531">
    <property type="term" value="F:ADP binding"/>
    <property type="evidence" value="ECO:0007669"/>
    <property type="project" value="InterPro"/>
</dbReference>
<name>A0A1L9T4T0_9EURO</name>
<evidence type="ECO:0000313" key="5">
    <source>
        <dbReference type="Proteomes" id="UP000184356"/>
    </source>
</evidence>
<organism evidence="4 5">
    <name type="scientific">Aspergillus sydowii CBS 593.65</name>
    <dbReference type="NCBI Taxonomy" id="1036612"/>
    <lineage>
        <taxon>Eukaryota</taxon>
        <taxon>Fungi</taxon>
        <taxon>Dikarya</taxon>
        <taxon>Ascomycota</taxon>
        <taxon>Pezizomycotina</taxon>
        <taxon>Eurotiomycetes</taxon>
        <taxon>Eurotiomycetidae</taxon>
        <taxon>Eurotiales</taxon>
        <taxon>Aspergillaceae</taxon>
        <taxon>Aspergillus</taxon>
        <taxon>Aspergillus subgen. Nidulantes</taxon>
    </lineage>
</organism>
<dbReference type="Pfam" id="PF00931">
    <property type="entry name" value="NB-ARC"/>
    <property type="match status" value="1"/>
</dbReference>
<dbReference type="SUPFAM" id="SSF48452">
    <property type="entry name" value="TPR-like"/>
    <property type="match status" value="3"/>
</dbReference>
<evidence type="ECO:0000259" key="3">
    <source>
        <dbReference type="SMART" id="SM00382"/>
    </source>
</evidence>
<dbReference type="InterPro" id="IPR027417">
    <property type="entry name" value="P-loop_NTPase"/>
</dbReference>
<sequence length="1089" mass="122754">MRPASRNDFTVAIICALALEADAVEILFDETYDRLGRHYSKHPSDRNAYINGRIGKHKVILCYMPGMGKGSAASVAASLRFSYTGIKLALVVGICGGAPLPPAHPEIFLGDVVISNAVVEYDFGRQYPGGFQRKTDVKDTLGRPDQEIRILLNALSASKTRIEYQNQILQHLDILQQAETRWHRPQVNDVLFNTSYTHKHHGQKTPVRCCCADGNIPDSICENALETNCNNLGCEESQVIRCRETSEAGKVSIHIGTVASADTVMKSAQHRDDITRKEKILAFEMEGAGIWDNISCVIIKGVCDYADSHKSKAWQAYAAVTGASAAKAFLEYWRPVDNKGPSKSRHLMIPFARNPRFVGRQDEIHRLEDLISTPESAKKLAITGLGGVGKTQIALEVAYRVRDREPDCSIFWIACTSHESVEQACMVIAQTVGIQDVVPGEVKQRFKTYFSQIDTKWLLIFDNADDMDMWTKGSNNTPPLKDFLPFNNQGYIIFTTRNREVAVDLVSSNVIHVRELDKKAGVEFLAQSLPKDLCHDSDAIIALLEQLTFLPLAISQATAFINKKGISVSDYLTLLKEQETEVVELLSKDFGDDGRYKETQNPVAKTWLISFNQIQKLHQRAAEYLSLMACVDPRNIPTTFLPQPASKLEMTDALGLLSAYSFITIQPGNRFISAHRLVHLATRNWMRKEGQFAVCITKAADRLSEIFPDNDHTNRQLWREYLPHALSLLREREFHEEQEKYIDYVRKVGDCLYSDGMYNEAERLLVQVLETRQQVLGPEHPDTLISMANLALIYWRQGRWKEAEELEVQVLETQQQVLGPEHPNTLISMANLALIYQDQGRWKEAEELEVQVLETRQQVLGPEHPGTLISMANLASIYQDQGRWKEAEQLQTRVLETQQQVLGPEYPGILISMGNLALTYCGQGQWKEAEELEVQVLETRQQVLGPEHPDTLTSMGNLASIYQDQGQWKEAEQLQTRVIETRQQVLGPEHPDTLTSMGNLAYIWKSLGNIQDALALMHKCVELRNKILGSDHPDSMSSCNTLTDWESAQQIRQDPPALPHTQSPRQVDLDSKPISGAKRRAFLRIFGKR</sequence>
<protein>
    <recommendedName>
        <fullName evidence="3">AAA+ ATPase domain-containing protein</fullName>
    </recommendedName>
</protein>
<dbReference type="Gene3D" id="3.40.50.1580">
    <property type="entry name" value="Nucleoside phosphorylase domain"/>
    <property type="match status" value="1"/>
</dbReference>
<dbReference type="PANTHER" id="PTHR46082">
    <property type="entry name" value="ATP/GTP-BINDING PROTEIN-RELATED"/>
    <property type="match status" value="1"/>
</dbReference>
<evidence type="ECO:0000256" key="2">
    <source>
        <dbReference type="SAM" id="SignalP"/>
    </source>
</evidence>
<keyword evidence="2" id="KW-0732">Signal</keyword>
<dbReference type="SMART" id="SM00382">
    <property type="entry name" value="AAA"/>
    <property type="match status" value="1"/>
</dbReference>
<dbReference type="AlphaFoldDB" id="A0A1L9T4T0"/>
<dbReference type="InterPro" id="IPR002182">
    <property type="entry name" value="NB-ARC"/>
</dbReference>
<keyword evidence="5" id="KW-1185">Reference proteome</keyword>
<dbReference type="InterPro" id="IPR011990">
    <property type="entry name" value="TPR-like_helical_dom_sf"/>
</dbReference>
<dbReference type="Gene3D" id="1.25.40.10">
    <property type="entry name" value="Tetratricopeptide repeat domain"/>
    <property type="match status" value="2"/>
</dbReference>
<dbReference type="Pfam" id="PF13424">
    <property type="entry name" value="TPR_12"/>
    <property type="match status" value="2"/>
</dbReference>
<dbReference type="OrthoDB" id="1577640at2759"/>
<dbReference type="SMART" id="SM00028">
    <property type="entry name" value="TPR"/>
    <property type="match status" value="7"/>
</dbReference>
<accession>A0A1L9T4T0</accession>
<dbReference type="STRING" id="1036612.A0A1L9T4T0"/>
<proteinExistence type="predicted"/>
<dbReference type="VEuPathDB" id="FungiDB:ASPSYDRAFT_93366"/>
<feature type="signal peptide" evidence="2">
    <location>
        <begin position="1"/>
        <end position="23"/>
    </location>
</feature>
<dbReference type="InterPro" id="IPR000845">
    <property type="entry name" value="Nucleoside_phosphorylase_d"/>
</dbReference>
<evidence type="ECO:0000313" key="4">
    <source>
        <dbReference type="EMBL" id="OJJ54446.1"/>
    </source>
</evidence>
<feature type="chain" id="PRO_5012228401" description="AAA+ ATPase domain-containing protein" evidence="2">
    <location>
        <begin position="24"/>
        <end position="1089"/>
    </location>
</feature>